<dbReference type="Proteomes" id="UP001186974">
    <property type="component" value="Unassembled WGS sequence"/>
</dbReference>
<accession>A0ACC3D7G5</accession>
<evidence type="ECO:0000313" key="2">
    <source>
        <dbReference type="Proteomes" id="UP001186974"/>
    </source>
</evidence>
<reference evidence="1" key="1">
    <citation type="submission" date="2024-09" db="EMBL/GenBank/DDBJ databases">
        <title>Black Yeasts Isolated from many extreme environments.</title>
        <authorList>
            <person name="Coleine C."/>
            <person name="Stajich J.E."/>
            <person name="Selbmann L."/>
        </authorList>
    </citation>
    <scope>NUCLEOTIDE SEQUENCE</scope>
    <source>
        <strain evidence="1">CCFEE 5737</strain>
    </source>
</reference>
<dbReference type="EMBL" id="JAWDJW010007102">
    <property type="protein sequence ID" value="KAK3062841.1"/>
    <property type="molecule type" value="Genomic_DNA"/>
</dbReference>
<name>A0ACC3D7G5_9PEZI</name>
<protein>
    <submittedName>
        <fullName evidence="1">Uncharacterized protein</fullName>
    </submittedName>
</protein>
<evidence type="ECO:0000313" key="1">
    <source>
        <dbReference type="EMBL" id="KAK3062841.1"/>
    </source>
</evidence>
<proteinExistence type="predicted"/>
<comment type="caution">
    <text evidence="1">The sequence shown here is derived from an EMBL/GenBank/DDBJ whole genome shotgun (WGS) entry which is preliminary data.</text>
</comment>
<gene>
    <name evidence="1" type="ORF">LTS18_003258</name>
</gene>
<organism evidence="1 2">
    <name type="scientific">Coniosporium uncinatum</name>
    <dbReference type="NCBI Taxonomy" id="93489"/>
    <lineage>
        <taxon>Eukaryota</taxon>
        <taxon>Fungi</taxon>
        <taxon>Dikarya</taxon>
        <taxon>Ascomycota</taxon>
        <taxon>Pezizomycotina</taxon>
        <taxon>Dothideomycetes</taxon>
        <taxon>Dothideomycetes incertae sedis</taxon>
        <taxon>Coniosporium</taxon>
    </lineage>
</organism>
<sequence length="88" mass="8613">MPREGEGHVADNAVESGENLVHGAGKVSDSHVDRANKAAPPPEPEKGGALEGFDASGGGSTGIGGQTGDGKGDIEPMASKTTGGGEMK</sequence>
<keyword evidence="2" id="KW-1185">Reference proteome</keyword>